<dbReference type="Pfam" id="PF05790">
    <property type="entry name" value="C2-set"/>
    <property type="match status" value="1"/>
</dbReference>
<keyword evidence="8 15" id="KW-1133">Transmembrane helix</keyword>
<evidence type="ECO:0000256" key="10">
    <source>
        <dbReference type="ARBA" id="ARBA00023157"/>
    </source>
</evidence>
<feature type="region of interest" description="Disordered" evidence="14">
    <location>
        <begin position="235"/>
        <end position="342"/>
    </location>
</feature>
<comment type="subcellular location">
    <subcellularLocation>
        <location evidence="1">Cell membrane</location>
        <topology evidence="1">Single-pass type I membrane protein</topology>
    </subcellularLocation>
</comment>
<reference evidence="20" key="1">
    <citation type="submission" date="2025-08" db="UniProtKB">
        <authorList>
            <consortium name="RefSeq"/>
        </authorList>
    </citation>
    <scope>IDENTIFICATION</scope>
    <source>
        <tissue evidence="20">Liver</tissue>
    </source>
</reference>
<keyword evidence="19" id="KW-1185">Reference proteome</keyword>
<dbReference type="Proteomes" id="UP000886700">
    <property type="component" value="Unplaced"/>
</dbReference>
<feature type="signal peptide" evidence="16">
    <location>
        <begin position="1"/>
        <end position="19"/>
    </location>
</feature>
<evidence type="ECO:0000256" key="4">
    <source>
        <dbReference type="ARBA" id="ARBA00022692"/>
    </source>
</evidence>
<dbReference type="PRINTS" id="PR01870">
    <property type="entry name" value="CD2ANTIGEN"/>
</dbReference>
<evidence type="ECO:0000256" key="6">
    <source>
        <dbReference type="ARBA" id="ARBA00022737"/>
    </source>
</evidence>
<evidence type="ECO:0000256" key="11">
    <source>
        <dbReference type="ARBA" id="ARBA00023180"/>
    </source>
</evidence>
<feature type="compositionally biased region" description="Basic and acidic residues" evidence="14">
    <location>
        <begin position="236"/>
        <end position="245"/>
    </location>
</feature>
<keyword evidence="11" id="KW-0325">Glycoprotein</keyword>
<keyword evidence="12" id="KW-0393">Immunoglobulin domain</keyword>
<keyword evidence="3" id="KW-1003">Cell membrane</keyword>
<feature type="compositionally biased region" description="Pro residues" evidence="14">
    <location>
        <begin position="317"/>
        <end position="329"/>
    </location>
</feature>
<dbReference type="InterPro" id="IPR036179">
    <property type="entry name" value="Ig-like_dom_sf"/>
</dbReference>
<dbReference type="InterPro" id="IPR013783">
    <property type="entry name" value="Ig-like_fold"/>
</dbReference>
<dbReference type="InterPro" id="IPR008424">
    <property type="entry name" value="Ig_C2-set"/>
</dbReference>
<evidence type="ECO:0000313" key="20">
    <source>
        <dbReference type="RefSeq" id="XP_040608080.1"/>
    </source>
</evidence>
<evidence type="ECO:0000256" key="14">
    <source>
        <dbReference type="SAM" id="MobiDB-lite"/>
    </source>
</evidence>
<evidence type="ECO:0000256" key="7">
    <source>
        <dbReference type="ARBA" id="ARBA00022889"/>
    </source>
</evidence>
<keyword evidence="6" id="KW-0677">Repeat</keyword>
<organism evidence="19 20">
    <name type="scientific">Mesocricetus auratus</name>
    <name type="common">Golden hamster</name>
    <dbReference type="NCBI Taxonomy" id="10036"/>
    <lineage>
        <taxon>Eukaryota</taxon>
        <taxon>Metazoa</taxon>
        <taxon>Chordata</taxon>
        <taxon>Craniata</taxon>
        <taxon>Vertebrata</taxon>
        <taxon>Euteleostomi</taxon>
        <taxon>Mammalia</taxon>
        <taxon>Eutheria</taxon>
        <taxon>Euarchontoglires</taxon>
        <taxon>Glires</taxon>
        <taxon>Rodentia</taxon>
        <taxon>Myomorpha</taxon>
        <taxon>Muroidea</taxon>
        <taxon>Cricetidae</taxon>
        <taxon>Cricetinae</taxon>
        <taxon>Mesocricetus</taxon>
    </lineage>
</organism>
<evidence type="ECO:0000256" key="16">
    <source>
        <dbReference type="SAM" id="SignalP"/>
    </source>
</evidence>
<dbReference type="InterPro" id="IPR013106">
    <property type="entry name" value="Ig_V-set"/>
</dbReference>
<keyword evidence="5 16" id="KW-0732">Signal</keyword>
<evidence type="ECO:0000256" key="1">
    <source>
        <dbReference type="ARBA" id="ARBA00004251"/>
    </source>
</evidence>
<evidence type="ECO:0000256" key="9">
    <source>
        <dbReference type="ARBA" id="ARBA00023136"/>
    </source>
</evidence>
<dbReference type="InterPro" id="IPR015632">
    <property type="entry name" value="CD2"/>
</dbReference>
<proteinExistence type="predicted"/>
<evidence type="ECO:0000256" key="15">
    <source>
        <dbReference type="SAM" id="Phobius"/>
    </source>
</evidence>
<evidence type="ECO:0000256" key="8">
    <source>
        <dbReference type="ARBA" id="ARBA00022989"/>
    </source>
</evidence>
<feature type="chain" id="PRO_5047198145" description="T-cell surface antigen CD2" evidence="16">
    <location>
        <begin position="20"/>
        <end position="342"/>
    </location>
</feature>
<dbReference type="Pfam" id="PF07686">
    <property type="entry name" value="V-set"/>
    <property type="match status" value="1"/>
</dbReference>
<keyword evidence="10" id="KW-1015">Disulfide bond</keyword>
<feature type="transmembrane region" description="Helical" evidence="15">
    <location>
        <begin position="200"/>
        <end position="227"/>
    </location>
</feature>
<protein>
    <recommendedName>
        <fullName evidence="2">T-cell surface antigen CD2</fullName>
    </recommendedName>
</protein>
<dbReference type="RefSeq" id="XP_040608080.1">
    <property type="nucleotide sequence ID" value="XM_040752146.1"/>
</dbReference>
<feature type="domain" description="Immunoglobulin V-set" evidence="18">
    <location>
        <begin position="28"/>
        <end position="119"/>
    </location>
</feature>
<gene>
    <name evidence="20" type="primary">Cd2</name>
</gene>
<dbReference type="SUPFAM" id="SSF48726">
    <property type="entry name" value="Immunoglobulin"/>
    <property type="match status" value="2"/>
</dbReference>
<keyword evidence="7" id="KW-0130">Cell adhesion</keyword>
<dbReference type="PANTHER" id="PTHR12080:SF54">
    <property type="entry name" value="T-CELL SURFACE ANTIGEN CD2"/>
    <property type="match status" value="1"/>
</dbReference>
<evidence type="ECO:0000313" key="19">
    <source>
        <dbReference type="Proteomes" id="UP000886700"/>
    </source>
</evidence>
<keyword evidence="4 15" id="KW-0812">Transmembrane</keyword>
<dbReference type="GeneID" id="101840383"/>
<dbReference type="PANTHER" id="PTHR12080">
    <property type="entry name" value="SIGNALING LYMPHOCYTIC ACTIVATION MOLECULE"/>
    <property type="match status" value="1"/>
</dbReference>
<accession>A0ABM2XZK9</accession>
<dbReference type="Gene3D" id="2.60.40.10">
    <property type="entry name" value="Immunoglobulins"/>
    <property type="match status" value="2"/>
</dbReference>
<evidence type="ECO:0000259" key="17">
    <source>
        <dbReference type="Pfam" id="PF05790"/>
    </source>
</evidence>
<comment type="subunit">
    <text evidence="13">Interacts with CD48. Interacts with CD58 (LFA-3). Interacts with CD2AP. Interacts with PSTPIP1. Interacts with FCGR3A; this interaction modulates NK cell activation and cytotoxicity.</text>
</comment>
<evidence type="ECO:0000259" key="18">
    <source>
        <dbReference type="Pfam" id="PF07686"/>
    </source>
</evidence>
<evidence type="ECO:0000256" key="5">
    <source>
        <dbReference type="ARBA" id="ARBA00022729"/>
    </source>
</evidence>
<feature type="domain" description="Immunoglobulin C2-set" evidence="17">
    <location>
        <begin position="127"/>
        <end position="197"/>
    </location>
</feature>
<name>A0ABM2XZK9_MESAU</name>
<sequence length="342" mass="37937">MRCEFLAGFLLLFSISSKGAVSGDGSIIWGALGHDINLTIPNFQVTDTDEVRWEKGRKLVARLKKEVKPFLLSEAFEIVTNETLQIKNLKRDDNGTYNVIVYGANGSSKLQKAFHLRILERVSKPDVYWACSNTTLTCEAKKGTDLELKLFQGKTLLTSLHQKSISHTWTDQNVPFKCSAKNKVSEESITVTVRCPEKELHFYVIVGACAGGVLLVVLGALLVFCVCKRKKKNRRRKDEELEIKAPRMSSMERGPKPHSTPAAASQNPVVSQAPPPPGHHLQTPGPRPLPPSHRTREQQQRKKPPPSGTQAYQQKGPPLPRPRVQPKPPCRGGEDAPLPPPN</sequence>
<evidence type="ECO:0000256" key="12">
    <source>
        <dbReference type="ARBA" id="ARBA00023319"/>
    </source>
</evidence>
<keyword evidence="9 15" id="KW-0472">Membrane</keyword>
<evidence type="ECO:0000256" key="3">
    <source>
        <dbReference type="ARBA" id="ARBA00022475"/>
    </source>
</evidence>
<dbReference type="InterPro" id="IPR015631">
    <property type="entry name" value="CD2/SLAM_rcpt"/>
</dbReference>
<evidence type="ECO:0000256" key="2">
    <source>
        <dbReference type="ARBA" id="ARBA00021368"/>
    </source>
</evidence>
<evidence type="ECO:0000256" key="13">
    <source>
        <dbReference type="ARBA" id="ARBA00046549"/>
    </source>
</evidence>